<keyword evidence="1" id="KW-1133">Transmembrane helix</keyword>
<name>A0A3S0XK50_9MICO</name>
<feature type="transmembrane region" description="Helical" evidence="1">
    <location>
        <begin position="64"/>
        <end position="81"/>
    </location>
</feature>
<organism evidence="2 3">
    <name type="scientific">Labedella endophytica</name>
    <dbReference type="NCBI Taxonomy" id="1523160"/>
    <lineage>
        <taxon>Bacteria</taxon>
        <taxon>Bacillati</taxon>
        <taxon>Actinomycetota</taxon>
        <taxon>Actinomycetes</taxon>
        <taxon>Micrococcales</taxon>
        <taxon>Microbacteriaceae</taxon>
        <taxon>Labedella</taxon>
    </lineage>
</organism>
<dbReference type="EMBL" id="RZGZ01000005">
    <property type="protein sequence ID" value="RUQ97547.1"/>
    <property type="molecule type" value="Genomic_DNA"/>
</dbReference>
<accession>A0A3S0XK50</accession>
<keyword evidence="1" id="KW-0472">Membrane</keyword>
<gene>
    <name evidence="2" type="ORF">ELQ94_15365</name>
</gene>
<feature type="transmembrane region" description="Helical" evidence="1">
    <location>
        <begin position="132"/>
        <end position="155"/>
    </location>
</feature>
<comment type="caution">
    <text evidence="2">The sequence shown here is derived from an EMBL/GenBank/DDBJ whole genome shotgun (WGS) entry which is preliminary data.</text>
</comment>
<proteinExistence type="predicted"/>
<keyword evidence="1" id="KW-0812">Transmembrane</keyword>
<feature type="transmembrane region" description="Helical" evidence="1">
    <location>
        <begin position="167"/>
        <end position="188"/>
    </location>
</feature>
<feature type="transmembrane region" description="Helical" evidence="1">
    <location>
        <begin position="88"/>
        <end position="112"/>
    </location>
</feature>
<sequence>MHASSSSIDTTPDSRTDRSTRWRVVDIVIAAVLGVATGLIFWLWNTVGYLWFQTADAVTPGFGGIAVGIWLIGGVIGGLVIRKPGAALLVELIGAIVSMLVGNVWGVSTIYSGIVQGLGAELVFAAFAYRRFGVVVAALAGIGAGVAAWTFEFFIGNIEKSAEFNAIYLASTVVSGAVLAGVLGWFLVRALAATGALSRFAAGRDARREV</sequence>
<feature type="transmembrane region" description="Helical" evidence="1">
    <location>
        <begin position="24"/>
        <end position="44"/>
    </location>
</feature>
<evidence type="ECO:0000313" key="3">
    <source>
        <dbReference type="Proteomes" id="UP000274909"/>
    </source>
</evidence>
<dbReference type="InterPro" id="IPR017195">
    <property type="entry name" value="ABC_thiamin-permease_prd"/>
</dbReference>
<protein>
    <submittedName>
        <fullName evidence="2">Uncharacterized protein</fullName>
    </submittedName>
</protein>
<dbReference type="OrthoDB" id="8017424at2"/>
<keyword evidence="3" id="KW-1185">Reference proteome</keyword>
<dbReference type="RefSeq" id="WP_127051257.1">
    <property type="nucleotide sequence ID" value="NZ_RZGZ01000005.1"/>
</dbReference>
<reference evidence="2 3" key="1">
    <citation type="submission" date="2018-12" db="EMBL/GenBank/DDBJ databases">
        <authorList>
            <person name="Li F."/>
        </authorList>
    </citation>
    <scope>NUCLEOTIDE SEQUENCE [LARGE SCALE GENOMIC DNA]</scope>
    <source>
        <strain evidence="2 3">EGI 6500705</strain>
    </source>
</reference>
<evidence type="ECO:0000256" key="1">
    <source>
        <dbReference type="SAM" id="Phobius"/>
    </source>
</evidence>
<dbReference type="PIRSF" id="PIRSF037394">
    <property type="entry name" value="ABC_thiamine-permease_YkoE_prd"/>
    <property type="match status" value="1"/>
</dbReference>
<evidence type="ECO:0000313" key="2">
    <source>
        <dbReference type="EMBL" id="RUQ97547.1"/>
    </source>
</evidence>
<dbReference type="Proteomes" id="UP000274909">
    <property type="component" value="Unassembled WGS sequence"/>
</dbReference>
<dbReference type="AlphaFoldDB" id="A0A3S0XK50"/>
<dbReference type="Pfam" id="PF09819">
    <property type="entry name" value="ABC_cobalt"/>
    <property type="match status" value="1"/>
</dbReference>